<evidence type="ECO:0000313" key="2">
    <source>
        <dbReference type="EMBL" id="AKS36331.1"/>
    </source>
</evidence>
<dbReference type="RefSeq" id="WP_049748751.1">
    <property type="nucleotide sequence ID" value="NZ_CP012150.1"/>
</dbReference>
<feature type="compositionally biased region" description="Low complexity" evidence="1">
    <location>
        <begin position="1"/>
        <end position="19"/>
    </location>
</feature>
<accession>A0A0K0XG18</accession>
<dbReference type="Proteomes" id="UP000062255">
    <property type="component" value="Chromosome"/>
</dbReference>
<evidence type="ECO:0000256" key="1">
    <source>
        <dbReference type="SAM" id="MobiDB-lite"/>
    </source>
</evidence>
<proteinExistence type="predicted"/>
<dbReference type="AlphaFoldDB" id="A0A0K0XG18"/>
<dbReference type="KEGG" id="mgo:AFA91_14085"/>
<dbReference type="EMBL" id="CP012150">
    <property type="protein sequence ID" value="AKS36331.1"/>
    <property type="molecule type" value="Genomic_DNA"/>
</dbReference>
<protein>
    <submittedName>
        <fullName evidence="2">Uncharacterized protein</fullName>
    </submittedName>
</protein>
<organism evidence="2 3">
    <name type="scientific">Mycolicibacterium goodii</name>
    <name type="common">Mycobacterium goodii</name>
    <dbReference type="NCBI Taxonomy" id="134601"/>
    <lineage>
        <taxon>Bacteria</taxon>
        <taxon>Bacillati</taxon>
        <taxon>Actinomycetota</taxon>
        <taxon>Actinomycetes</taxon>
        <taxon>Mycobacteriales</taxon>
        <taxon>Mycobacteriaceae</taxon>
        <taxon>Mycolicibacterium</taxon>
    </lineage>
</organism>
<reference evidence="2 3" key="1">
    <citation type="submission" date="2015-07" db="EMBL/GenBank/DDBJ databases">
        <title>Complete genome sequence of Mycobacterium goodii X7B, a facultative thermophilic biodesulfurizing bacterium.</title>
        <authorList>
            <person name="Yu B."/>
            <person name="Li F."/>
            <person name="Xu P."/>
        </authorList>
    </citation>
    <scope>NUCLEOTIDE SEQUENCE [LARGE SCALE GENOMIC DNA]</scope>
    <source>
        <strain evidence="2 3">X7B</strain>
    </source>
</reference>
<feature type="region of interest" description="Disordered" evidence="1">
    <location>
        <begin position="1"/>
        <end position="25"/>
    </location>
</feature>
<name>A0A0K0XG18_MYCGD</name>
<sequence>MSKNPVPAVPASGPASGPRSLPPVPCARAARHRHELILITPQQVLFGTAAAVPLPRRRLALLRHIASAPALVVSRRRRRGPVRYYPPVRLTFMEHAAMSREMDRL</sequence>
<gene>
    <name evidence="2" type="ORF">AFA91_14085</name>
</gene>
<evidence type="ECO:0000313" key="3">
    <source>
        <dbReference type="Proteomes" id="UP000062255"/>
    </source>
</evidence>
<dbReference type="PATRIC" id="fig|134601.6.peg.2920"/>